<organism evidence="2 3">
    <name type="scientific">Pseudoalteromonas holothuriae</name>
    <dbReference type="NCBI Taxonomy" id="2963714"/>
    <lineage>
        <taxon>Bacteria</taxon>
        <taxon>Pseudomonadati</taxon>
        <taxon>Pseudomonadota</taxon>
        <taxon>Gammaproteobacteria</taxon>
        <taxon>Alteromonadales</taxon>
        <taxon>Pseudoalteromonadaceae</taxon>
        <taxon>Pseudoalteromonas</taxon>
    </lineage>
</organism>
<proteinExistence type="predicted"/>
<evidence type="ECO:0000313" key="4">
    <source>
        <dbReference type="Proteomes" id="UP001152485"/>
    </source>
</evidence>
<evidence type="ECO:0000313" key="1">
    <source>
        <dbReference type="EMBL" id="CAH9050797.1"/>
    </source>
</evidence>
<reference evidence="2 4" key="1">
    <citation type="submission" date="2022-07" db="EMBL/GenBank/DDBJ databases">
        <authorList>
            <person name="Criscuolo A."/>
        </authorList>
    </citation>
    <scope>NUCLEOTIDE SEQUENCE</scope>
    <source>
        <strain evidence="4">CIP 111951</strain>
        <strain evidence="2">CIP111854</strain>
        <strain evidence="1">CIP111951</strain>
    </source>
</reference>
<accession>A0A9W4QZQ5</accession>
<evidence type="ECO:0000313" key="2">
    <source>
        <dbReference type="EMBL" id="CAH9061457.1"/>
    </source>
</evidence>
<sequence length="56" mass="6776">MHSPWFTECYNQFCLVVANCNHSKDYEYYKANIKWNGYEKVSSCWCIYSFGKYGMH</sequence>
<gene>
    <name evidence="2" type="ORF">PSECIP111854_02815</name>
    <name evidence="1" type="ORF">PSECIP111951_00267</name>
</gene>
<dbReference type="EMBL" id="CAMAPD010000001">
    <property type="protein sequence ID" value="CAH9050797.1"/>
    <property type="molecule type" value="Genomic_DNA"/>
</dbReference>
<protein>
    <submittedName>
        <fullName evidence="2">Uncharacterized protein</fullName>
    </submittedName>
</protein>
<dbReference type="EMBL" id="CAMAPC010000011">
    <property type="protein sequence ID" value="CAH9061457.1"/>
    <property type="molecule type" value="Genomic_DNA"/>
</dbReference>
<comment type="caution">
    <text evidence="2">The sequence shown here is derived from an EMBL/GenBank/DDBJ whole genome shotgun (WGS) entry which is preliminary data.</text>
</comment>
<dbReference type="Proteomes" id="UP001152467">
    <property type="component" value="Unassembled WGS sequence"/>
</dbReference>
<evidence type="ECO:0000313" key="3">
    <source>
        <dbReference type="Proteomes" id="UP001152467"/>
    </source>
</evidence>
<name>A0A9W4QZQ5_9GAMM</name>
<dbReference type="Proteomes" id="UP001152485">
    <property type="component" value="Unassembled WGS sequence"/>
</dbReference>
<dbReference type="AlphaFoldDB" id="A0A9W4QZQ5"/>
<keyword evidence="3" id="KW-1185">Reference proteome</keyword>